<evidence type="ECO:0000313" key="1">
    <source>
        <dbReference type="EMBL" id="MPN12972.1"/>
    </source>
</evidence>
<reference evidence="1" key="1">
    <citation type="submission" date="2019-08" db="EMBL/GenBank/DDBJ databases">
        <authorList>
            <person name="Kucharzyk K."/>
            <person name="Murdoch R.W."/>
            <person name="Higgins S."/>
            <person name="Loffler F."/>
        </authorList>
    </citation>
    <scope>NUCLEOTIDE SEQUENCE</scope>
</reference>
<organism evidence="1">
    <name type="scientific">bioreactor metagenome</name>
    <dbReference type="NCBI Taxonomy" id="1076179"/>
    <lineage>
        <taxon>unclassified sequences</taxon>
        <taxon>metagenomes</taxon>
        <taxon>ecological metagenomes</taxon>
    </lineage>
</organism>
<name>A0A645FHH7_9ZZZZ</name>
<comment type="caution">
    <text evidence="1">The sequence shown here is derived from an EMBL/GenBank/DDBJ whole genome shotgun (WGS) entry which is preliminary data.</text>
</comment>
<dbReference type="EMBL" id="VSSQ01059407">
    <property type="protein sequence ID" value="MPN12972.1"/>
    <property type="molecule type" value="Genomic_DNA"/>
</dbReference>
<sequence>MHVELGLVVNNEFVTLQCPPQFALQCQPFRHVQRHLAVEEAVEIAAIFLRLVHRHIGVLDQGFAVAAMFRV</sequence>
<dbReference type="AlphaFoldDB" id="A0A645FHH7"/>
<proteinExistence type="predicted"/>
<gene>
    <name evidence="1" type="ORF">SDC9_160292</name>
</gene>
<protein>
    <submittedName>
        <fullName evidence="1">Uncharacterized protein</fullName>
    </submittedName>
</protein>
<accession>A0A645FHH7</accession>
<dbReference type="AntiFam" id="ANF00135">
    <property type="entry name" value="Shadow ORF (opposite gmr)"/>
</dbReference>